<feature type="non-terminal residue" evidence="1">
    <location>
        <position position="167"/>
    </location>
</feature>
<reference evidence="1" key="1">
    <citation type="submission" date="2021-06" db="EMBL/GenBank/DDBJ databases">
        <authorList>
            <person name="Kallberg Y."/>
            <person name="Tangrot J."/>
            <person name="Rosling A."/>
        </authorList>
    </citation>
    <scope>NUCLEOTIDE SEQUENCE</scope>
    <source>
        <strain evidence="1">MA461A</strain>
    </source>
</reference>
<gene>
    <name evidence="1" type="ORF">RPERSI_LOCUS34442</name>
</gene>
<evidence type="ECO:0000313" key="2">
    <source>
        <dbReference type="Proteomes" id="UP000789920"/>
    </source>
</evidence>
<dbReference type="Proteomes" id="UP000789920">
    <property type="component" value="Unassembled WGS sequence"/>
</dbReference>
<name>A0ACA9SRG9_9GLOM</name>
<organism evidence="1 2">
    <name type="scientific">Racocetra persica</name>
    <dbReference type="NCBI Taxonomy" id="160502"/>
    <lineage>
        <taxon>Eukaryota</taxon>
        <taxon>Fungi</taxon>
        <taxon>Fungi incertae sedis</taxon>
        <taxon>Mucoromycota</taxon>
        <taxon>Glomeromycotina</taxon>
        <taxon>Glomeromycetes</taxon>
        <taxon>Diversisporales</taxon>
        <taxon>Gigasporaceae</taxon>
        <taxon>Racocetra</taxon>
    </lineage>
</organism>
<accession>A0ACA9SRG9</accession>
<dbReference type="EMBL" id="CAJVQC010154000">
    <property type="protein sequence ID" value="CAG8847031.1"/>
    <property type="molecule type" value="Genomic_DNA"/>
</dbReference>
<proteinExistence type="predicted"/>
<protein>
    <submittedName>
        <fullName evidence="1">5364_t:CDS:1</fullName>
    </submittedName>
</protein>
<sequence>LNLNSFVNLEELCISGNNASYKQKLTSLKIDKCNKLTTLTINHTTLDSLNVRENATLQNITLTNNQLDDNILKSQVKRLINEIRNVKNTSIGDLKLEAKKIEEENLEYQLAVIKDKLEYQVAYAKDKLNKENQSLLEILLETQQEVLQSGNSFARNILEKVKKQLSN</sequence>
<feature type="non-terminal residue" evidence="1">
    <location>
        <position position="1"/>
    </location>
</feature>
<comment type="caution">
    <text evidence="1">The sequence shown here is derived from an EMBL/GenBank/DDBJ whole genome shotgun (WGS) entry which is preliminary data.</text>
</comment>
<keyword evidence="2" id="KW-1185">Reference proteome</keyword>
<evidence type="ECO:0000313" key="1">
    <source>
        <dbReference type="EMBL" id="CAG8847031.1"/>
    </source>
</evidence>